<protein>
    <submittedName>
        <fullName evidence="3">Uncharacterized protein</fullName>
    </submittedName>
</protein>
<dbReference type="PRINTS" id="PR01217">
    <property type="entry name" value="PRICHEXTENSN"/>
</dbReference>
<dbReference type="OrthoDB" id="9816224at2"/>
<dbReference type="EMBL" id="CP035108">
    <property type="protein sequence ID" value="QAR32894.1"/>
    <property type="molecule type" value="Genomic_DNA"/>
</dbReference>
<reference evidence="3 4" key="1">
    <citation type="submission" date="2019-01" db="EMBL/GenBank/DDBJ databases">
        <title>Geovibrio thiophilus DSM 11263, complete genome.</title>
        <authorList>
            <person name="Spring S."/>
            <person name="Bunk B."/>
            <person name="Sproer C."/>
        </authorList>
    </citation>
    <scope>NUCLEOTIDE SEQUENCE [LARGE SCALE GENOMIC DNA]</scope>
    <source>
        <strain evidence="3 4">DSM 11263</strain>
    </source>
</reference>
<dbReference type="AlphaFoldDB" id="A0A410JXK6"/>
<keyword evidence="4" id="KW-1185">Reference proteome</keyword>
<dbReference type="Proteomes" id="UP000287502">
    <property type="component" value="Chromosome"/>
</dbReference>
<accession>A0A410JXK6</accession>
<dbReference type="RefSeq" id="WP_128466180.1">
    <property type="nucleotide sequence ID" value="NZ_CP035108.1"/>
</dbReference>
<evidence type="ECO:0000313" key="4">
    <source>
        <dbReference type="Proteomes" id="UP000287502"/>
    </source>
</evidence>
<feature type="chain" id="PRO_5019563275" evidence="2">
    <location>
        <begin position="23"/>
        <end position="531"/>
    </location>
</feature>
<proteinExistence type="predicted"/>
<feature type="region of interest" description="Disordered" evidence="1">
    <location>
        <begin position="100"/>
        <end position="139"/>
    </location>
</feature>
<feature type="compositionally biased region" description="Pro residues" evidence="1">
    <location>
        <begin position="100"/>
        <end position="126"/>
    </location>
</feature>
<organism evidence="3 4">
    <name type="scientific">Geovibrio thiophilus</name>
    <dbReference type="NCBI Taxonomy" id="139438"/>
    <lineage>
        <taxon>Bacteria</taxon>
        <taxon>Pseudomonadati</taxon>
        <taxon>Deferribacterota</taxon>
        <taxon>Deferribacteres</taxon>
        <taxon>Deferribacterales</taxon>
        <taxon>Geovibrionaceae</taxon>
        <taxon>Geovibrio</taxon>
    </lineage>
</organism>
<evidence type="ECO:0000256" key="1">
    <source>
        <dbReference type="SAM" id="MobiDB-lite"/>
    </source>
</evidence>
<gene>
    <name evidence="3" type="ORF">EP073_05585</name>
</gene>
<evidence type="ECO:0000256" key="2">
    <source>
        <dbReference type="SAM" id="SignalP"/>
    </source>
</evidence>
<name>A0A410JXK6_9BACT</name>
<feature type="signal peptide" evidence="2">
    <location>
        <begin position="1"/>
        <end position="22"/>
    </location>
</feature>
<evidence type="ECO:0000313" key="3">
    <source>
        <dbReference type="EMBL" id="QAR32894.1"/>
    </source>
</evidence>
<keyword evidence="2" id="KW-0732">Signal</keyword>
<dbReference type="KEGG" id="gtl:EP073_05585"/>
<sequence length="531" mass="59626">MRFGRTALIILTVFSTFSVINAETFEEYMKSQMDEFQQFKDERDKEFTAFLKEMWIRVETEEPIKQIDEPKPIKMPVAPPHVEKAPVPVVKPTPPKPIVVPEPAKPTPPAPPAPVVPAKPEPPVVKPEPKPDAPIAKPEPAPQPYVAVVPQPVPVPVPAPVVAAPPAIKGRPLEFVFFGSAIKVGYDTKLQLGAEAPLNGKKLGEFWEKAALSDYEPLMNNLLKYRKELKMTDWGFILLVSETAGKIAADRNGKVLLTWFILSKAGYETRTAYDKDSVYLLVPASTKLYGVSFFTLDDKRYYAVSADGFINNLGSVYTYEKSYPKADRSMDFRMADYPDLGRKVSERDLSFSYGGQTFNIKVPYNMNDIIYLKYHPQTDVNLYAEAGLPDWAGKPLLTQLAPIIKGKTDEEAVNILLKFVQTAFKYATDDQQFGREKFLFAMETIYYPYSDCEDRSILFTYLVKNLLNLDAVFLDYPGHIAAAVAFKTNVKGDSVTFEGKRYTVTDPTYINATIGMTMPQFAKNVPKVVKF</sequence>